<name>A0A5P8W9N1_9NOSO</name>
<protein>
    <submittedName>
        <fullName evidence="1">Uncharacterized protein</fullName>
    </submittedName>
</protein>
<dbReference type="KEGG" id="nsh:GXM_06987"/>
<dbReference type="Proteomes" id="UP000326678">
    <property type="component" value="Chromosome Gxm1"/>
</dbReference>
<dbReference type="AlphaFoldDB" id="A0A5P8W9N1"/>
<evidence type="ECO:0000313" key="2">
    <source>
        <dbReference type="Proteomes" id="UP000326678"/>
    </source>
</evidence>
<organism evidence="1 2">
    <name type="scientific">Nostoc sphaeroides CCNUC1</name>
    <dbReference type="NCBI Taxonomy" id="2653204"/>
    <lineage>
        <taxon>Bacteria</taxon>
        <taxon>Bacillati</taxon>
        <taxon>Cyanobacteriota</taxon>
        <taxon>Cyanophyceae</taxon>
        <taxon>Nostocales</taxon>
        <taxon>Nostocaceae</taxon>
        <taxon>Nostoc</taxon>
    </lineage>
</organism>
<proteinExistence type="predicted"/>
<accession>A0A5P8W9N1</accession>
<sequence length="51" mass="6065">MWNNLFFGVPPVINLIENLTQKLSWTFPIYKFGFYPLIKILGFGQNWKAMK</sequence>
<keyword evidence="2" id="KW-1185">Reference proteome</keyword>
<dbReference type="EMBL" id="CP045226">
    <property type="protein sequence ID" value="QFS49493.1"/>
    <property type="molecule type" value="Genomic_DNA"/>
</dbReference>
<gene>
    <name evidence="1" type="ORF">GXM_06987</name>
</gene>
<evidence type="ECO:0000313" key="1">
    <source>
        <dbReference type="EMBL" id="QFS49493.1"/>
    </source>
</evidence>
<reference evidence="1 2" key="1">
    <citation type="submission" date="2019-10" db="EMBL/GenBank/DDBJ databases">
        <title>Genomic and transcriptomic insights into the perfect genentic adaptation of a filamentous nitrogen-fixing cyanobacterium to rice fields.</title>
        <authorList>
            <person name="Chen Z."/>
        </authorList>
    </citation>
    <scope>NUCLEOTIDE SEQUENCE [LARGE SCALE GENOMIC DNA]</scope>
    <source>
        <strain evidence="1">CCNUC1</strain>
    </source>
</reference>